<gene>
    <name evidence="1" type="ORF">PoB_000839100</name>
</gene>
<comment type="caution">
    <text evidence="1">The sequence shown here is derived from an EMBL/GenBank/DDBJ whole genome shotgun (WGS) entry which is preliminary data.</text>
</comment>
<sequence length="94" mass="10967">MPVEIGARGFVGSSAYDKQTLHRWQKENKSPEINMPRNEVRKTDRGTFESDDMKAAVHAVVEHGQSIRKVAKDFNLKRKKRQKIQRQYATRSHM</sequence>
<organism evidence="1 2">
    <name type="scientific">Plakobranchus ocellatus</name>
    <dbReference type="NCBI Taxonomy" id="259542"/>
    <lineage>
        <taxon>Eukaryota</taxon>
        <taxon>Metazoa</taxon>
        <taxon>Spiralia</taxon>
        <taxon>Lophotrochozoa</taxon>
        <taxon>Mollusca</taxon>
        <taxon>Gastropoda</taxon>
        <taxon>Heterobranchia</taxon>
        <taxon>Euthyneura</taxon>
        <taxon>Panpulmonata</taxon>
        <taxon>Sacoglossa</taxon>
        <taxon>Placobranchoidea</taxon>
        <taxon>Plakobranchidae</taxon>
        <taxon>Plakobranchus</taxon>
    </lineage>
</organism>
<protein>
    <recommendedName>
        <fullName evidence="3">HTH psq-type domain-containing protein</fullName>
    </recommendedName>
</protein>
<evidence type="ECO:0000313" key="1">
    <source>
        <dbReference type="EMBL" id="GFN81885.1"/>
    </source>
</evidence>
<evidence type="ECO:0000313" key="2">
    <source>
        <dbReference type="Proteomes" id="UP000735302"/>
    </source>
</evidence>
<keyword evidence="2" id="KW-1185">Reference proteome</keyword>
<dbReference type="AlphaFoldDB" id="A0AAV3YFB8"/>
<evidence type="ECO:0008006" key="3">
    <source>
        <dbReference type="Google" id="ProtNLM"/>
    </source>
</evidence>
<dbReference type="EMBL" id="BLXT01000975">
    <property type="protein sequence ID" value="GFN81885.1"/>
    <property type="molecule type" value="Genomic_DNA"/>
</dbReference>
<proteinExistence type="predicted"/>
<accession>A0AAV3YFB8</accession>
<dbReference type="Proteomes" id="UP000735302">
    <property type="component" value="Unassembled WGS sequence"/>
</dbReference>
<reference evidence="1 2" key="1">
    <citation type="journal article" date="2021" name="Elife">
        <title>Chloroplast acquisition without the gene transfer in kleptoplastic sea slugs, Plakobranchus ocellatus.</title>
        <authorList>
            <person name="Maeda T."/>
            <person name="Takahashi S."/>
            <person name="Yoshida T."/>
            <person name="Shimamura S."/>
            <person name="Takaki Y."/>
            <person name="Nagai Y."/>
            <person name="Toyoda A."/>
            <person name="Suzuki Y."/>
            <person name="Arimoto A."/>
            <person name="Ishii H."/>
            <person name="Satoh N."/>
            <person name="Nishiyama T."/>
            <person name="Hasebe M."/>
            <person name="Maruyama T."/>
            <person name="Minagawa J."/>
            <person name="Obokata J."/>
            <person name="Shigenobu S."/>
        </authorList>
    </citation>
    <scope>NUCLEOTIDE SEQUENCE [LARGE SCALE GENOMIC DNA]</scope>
</reference>
<name>A0AAV3YFB8_9GAST</name>